<evidence type="ECO:0000256" key="1">
    <source>
        <dbReference type="ARBA" id="ARBA00008791"/>
    </source>
</evidence>
<feature type="region of interest" description="Disordered" evidence="2">
    <location>
        <begin position="265"/>
        <end position="294"/>
    </location>
</feature>
<accession>A0A917JV64</accession>
<evidence type="ECO:0000313" key="4">
    <source>
        <dbReference type="EMBL" id="GGI86548.1"/>
    </source>
</evidence>
<dbReference type="PANTHER" id="PTHR46553">
    <property type="entry name" value="ADENINE NUCLEOTIDE ALPHA HYDROLASES-LIKE SUPERFAMILY PROTEIN"/>
    <property type="match status" value="1"/>
</dbReference>
<protein>
    <submittedName>
        <fullName evidence="4">Universal stress protein</fullName>
    </submittedName>
</protein>
<comment type="caution">
    <text evidence="4">The sequence shown here is derived from an EMBL/GenBank/DDBJ whole genome shotgun (WGS) entry which is preliminary data.</text>
</comment>
<proteinExistence type="inferred from homology"/>
<gene>
    <name evidence="4" type="ORF">GCM10011581_24590</name>
</gene>
<dbReference type="Pfam" id="PF00582">
    <property type="entry name" value="Usp"/>
    <property type="match status" value="2"/>
</dbReference>
<dbReference type="InterPro" id="IPR014729">
    <property type="entry name" value="Rossmann-like_a/b/a_fold"/>
</dbReference>
<dbReference type="SUPFAM" id="SSF52402">
    <property type="entry name" value="Adenine nucleotide alpha hydrolases-like"/>
    <property type="match status" value="2"/>
</dbReference>
<feature type="domain" description="UspA" evidence="3">
    <location>
        <begin position="129"/>
        <end position="263"/>
    </location>
</feature>
<dbReference type="InterPro" id="IPR006015">
    <property type="entry name" value="Universal_stress_UspA"/>
</dbReference>
<feature type="domain" description="UspA" evidence="3">
    <location>
        <begin position="2"/>
        <end position="121"/>
    </location>
</feature>
<comment type="similarity">
    <text evidence="1">Belongs to the universal stress protein A family.</text>
</comment>
<evidence type="ECO:0000256" key="2">
    <source>
        <dbReference type="SAM" id="MobiDB-lite"/>
    </source>
</evidence>
<evidence type="ECO:0000259" key="3">
    <source>
        <dbReference type="Pfam" id="PF00582"/>
    </source>
</evidence>
<dbReference type="Gene3D" id="3.40.50.620">
    <property type="entry name" value="HUPs"/>
    <property type="match status" value="2"/>
</dbReference>
<dbReference type="AlphaFoldDB" id="A0A917JV64"/>
<dbReference type="Proteomes" id="UP000597989">
    <property type="component" value="Unassembled WGS sequence"/>
</dbReference>
<dbReference type="EMBL" id="BMMT01000007">
    <property type="protein sequence ID" value="GGI86548.1"/>
    <property type="molecule type" value="Genomic_DNA"/>
</dbReference>
<name>A0A917JV64_9PSEU</name>
<dbReference type="PRINTS" id="PR01438">
    <property type="entry name" value="UNVRSLSTRESS"/>
</dbReference>
<dbReference type="InterPro" id="IPR006016">
    <property type="entry name" value="UspA"/>
</dbReference>
<evidence type="ECO:0000313" key="5">
    <source>
        <dbReference type="Proteomes" id="UP000597989"/>
    </source>
</evidence>
<dbReference type="PANTHER" id="PTHR46553:SF3">
    <property type="entry name" value="ADENINE NUCLEOTIDE ALPHA HYDROLASES-LIKE SUPERFAMILY PROTEIN"/>
    <property type="match status" value="1"/>
</dbReference>
<reference evidence="4 5" key="1">
    <citation type="journal article" date="2014" name="Int. J. Syst. Evol. Microbiol.">
        <title>Complete genome sequence of Corynebacterium casei LMG S-19264T (=DSM 44701T), isolated from a smear-ripened cheese.</title>
        <authorList>
            <consortium name="US DOE Joint Genome Institute (JGI-PGF)"/>
            <person name="Walter F."/>
            <person name="Albersmeier A."/>
            <person name="Kalinowski J."/>
            <person name="Ruckert C."/>
        </authorList>
    </citation>
    <scope>NUCLEOTIDE SEQUENCE [LARGE SCALE GENOMIC DNA]</scope>
    <source>
        <strain evidence="4 5">CGMCC 4.7206</strain>
    </source>
</reference>
<sequence>MVVGVDGSESSAQAARWATAEAARLAAPVHLLLVNDDPAREAFAKQTVHDLAERCRLDHPELDITADVDDGHPAAELIHRSDAALLLVVGSRGHGAFRDALLGSISTSVAAHARCPVVVVRGHETESGPVVVGVDNSTGSRTALHYAFEAANRRHTELVAVQALPDTYFTGSAYPQPDRRDLHDRADLHLSEQLSGWCADYPDVPIRREVAAQHPVTALCDAARHAQLLVVGHRGHGGFAGLLLGSVANGVLHHAPCPVAIVRAAPPDRRTRPGRRSPALRRDQASGELRQTAR</sequence>
<organism evidence="4 5">
    <name type="scientific">Saccharopolyspora thermophila</name>
    <dbReference type="NCBI Taxonomy" id="89367"/>
    <lineage>
        <taxon>Bacteria</taxon>
        <taxon>Bacillati</taxon>
        <taxon>Actinomycetota</taxon>
        <taxon>Actinomycetes</taxon>
        <taxon>Pseudonocardiales</taxon>
        <taxon>Pseudonocardiaceae</taxon>
        <taxon>Saccharopolyspora</taxon>
    </lineage>
</organism>